<evidence type="ECO:0000256" key="4">
    <source>
        <dbReference type="ARBA" id="ARBA00022692"/>
    </source>
</evidence>
<evidence type="ECO:0000313" key="8">
    <source>
        <dbReference type="EMBL" id="SHF35770.1"/>
    </source>
</evidence>
<evidence type="ECO:0000256" key="2">
    <source>
        <dbReference type="ARBA" id="ARBA00007977"/>
    </source>
</evidence>
<feature type="transmembrane region" description="Helical" evidence="7">
    <location>
        <begin position="123"/>
        <end position="144"/>
    </location>
</feature>
<feature type="transmembrane region" description="Helical" evidence="7">
    <location>
        <begin position="321"/>
        <end position="343"/>
    </location>
</feature>
<feature type="transmembrane region" description="Helical" evidence="7">
    <location>
        <begin position="156"/>
        <end position="177"/>
    </location>
</feature>
<dbReference type="Pfam" id="PF03601">
    <property type="entry name" value="Cons_hypoth698"/>
    <property type="match status" value="1"/>
</dbReference>
<comment type="subcellular location">
    <subcellularLocation>
        <location evidence="1">Cell membrane</location>
        <topology evidence="1">Multi-pass membrane protein</topology>
    </subcellularLocation>
</comment>
<sequence length="344" mass="36900">MKKKMSSILEIIPGFIPCLLIALAAEYLSSFVPALGAALIAIAIGIICGNTFLNKDTLNKGTKFSESRLLEYSIILTGLTLHLSDIAGVRLRGILFIAIQLSVTIFGTYLIGKRLGFGKKFCLLMSAGNAVCGSSAIGTVSPILKADSKDKGISITIVNVTGTFLMVLLPLIAGILYHHETIHTSGLIGGVLQSIGQVIASAKFVNDDVVQMSTIFKIIRIIFLVLVALTFSRMNTSEEDPLFAKTACGSENEGKKTRVSCKVPWFIIGFFLFTIINSTGVVPLPISRTAKFVSSQFEIIALAAIGMRVKFRDLLREGPKAMLYGGCVGLMQTVLAVTLIGVLF</sequence>
<feature type="transmembrane region" description="Helical" evidence="7">
    <location>
        <begin position="93"/>
        <end position="111"/>
    </location>
</feature>
<dbReference type="PANTHER" id="PTHR30106:SF2">
    <property type="entry name" value="UPF0324 INNER MEMBRANE PROTEIN YEIH"/>
    <property type="match status" value="1"/>
</dbReference>
<proteinExistence type="inferred from homology"/>
<accession>A0A1M5AZZ4</accession>
<feature type="transmembrane region" description="Helical" evidence="7">
    <location>
        <begin position="214"/>
        <end position="231"/>
    </location>
</feature>
<dbReference type="PANTHER" id="PTHR30106">
    <property type="entry name" value="INNER MEMBRANE PROTEIN YEIH-RELATED"/>
    <property type="match status" value="1"/>
</dbReference>
<evidence type="ECO:0000313" key="9">
    <source>
        <dbReference type="Proteomes" id="UP000184245"/>
    </source>
</evidence>
<dbReference type="Proteomes" id="UP000184245">
    <property type="component" value="Unassembled WGS sequence"/>
</dbReference>
<evidence type="ECO:0000256" key="3">
    <source>
        <dbReference type="ARBA" id="ARBA00022475"/>
    </source>
</evidence>
<protein>
    <submittedName>
        <fullName evidence="8">Conserved hypothetical integral membrane protein</fullName>
    </submittedName>
</protein>
<dbReference type="AlphaFoldDB" id="A0A1M5AZZ4"/>
<feature type="transmembrane region" description="Helical" evidence="7">
    <location>
        <begin position="31"/>
        <end position="53"/>
    </location>
</feature>
<evidence type="ECO:0000256" key="6">
    <source>
        <dbReference type="ARBA" id="ARBA00023136"/>
    </source>
</evidence>
<reference evidence="8 9" key="1">
    <citation type="submission" date="2016-11" db="EMBL/GenBank/DDBJ databases">
        <authorList>
            <person name="Jaros S."/>
            <person name="Januszkiewicz K."/>
            <person name="Wedrychowicz H."/>
        </authorList>
    </citation>
    <scope>NUCLEOTIDE SEQUENCE [LARGE SCALE GENOMIC DNA]</scope>
    <source>
        <strain evidence="8 9">DSM 17459</strain>
    </source>
</reference>
<evidence type="ECO:0000256" key="5">
    <source>
        <dbReference type="ARBA" id="ARBA00022989"/>
    </source>
</evidence>
<feature type="transmembrane region" description="Helical" evidence="7">
    <location>
        <begin position="7"/>
        <end position="25"/>
    </location>
</feature>
<keyword evidence="3" id="KW-1003">Cell membrane</keyword>
<dbReference type="InterPro" id="IPR018383">
    <property type="entry name" value="UPF0324_pro"/>
</dbReference>
<keyword evidence="5 7" id="KW-1133">Transmembrane helix</keyword>
<keyword evidence="9" id="KW-1185">Reference proteome</keyword>
<keyword evidence="4 7" id="KW-0812">Transmembrane</keyword>
<evidence type="ECO:0000256" key="1">
    <source>
        <dbReference type="ARBA" id="ARBA00004651"/>
    </source>
</evidence>
<name>A0A1M5AZZ4_9CLOT</name>
<comment type="similarity">
    <text evidence="2">Belongs to the UPF0324 family.</text>
</comment>
<feature type="transmembrane region" description="Helical" evidence="7">
    <location>
        <begin position="265"/>
        <end position="286"/>
    </location>
</feature>
<gene>
    <name evidence="8" type="ORF">SAMN02745158_03411</name>
</gene>
<dbReference type="GO" id="GO:0005886">
    <property type="term" value="C:plasma membrane"/>
    <property type="evidence" value="ECO:0007669"/>
    <property type="project" value="UniProtKB-SubCell"/>
</dbReference>
<keyword evidence="6 7" id="KW-0472">Membrane</keyword>
<organism evidence="8 9">
    <name type="scientific">Lactonifactor longoviformis DSM 17459</name>
    <dbReference type="NCBI Taxonomy" id="1122155"/>
    <lineage>
        <taxon>Bacteria</taxon>
        <taxon>Bacillati</taxon>
        <taxon>Bacillota</taxon>
        <taxon>Clostridia</taxon>
        <taxon>Eubacteriales</taxon>
        <taxon>Clostridiaceae</taxon>
        <taxon>Lactonifactor</taxon>
    </lineage>
</organism>
<dbReference type="EMBL" id="FQVI01000023">
    <property type="protein sequence ID" value="SHF35770.1"/>
    <property type="molecule type" value="Genomic_DNA"/>
</dbReference>
<evidence type="ECO:0000256" key="7">
    <source>
        <dbReference type="SAM" id="Phobius"/>
    </source>
</evidence>